<dbReference type="EMBL" id="BPLR01009830">
    <property type="protein sequence ID" value="GIY34907.1"/>
    <property type="molecule type" value="Genomic_DNA"/>
</dbReference>
<name>A0AAV4SR25_CAEEX</name>
<sequence length="174" mass="19598">MKRPEVHATISCVRYFTELELLLQEDYSNVLEATVTAGEKETKLDFFKDMGGFASFFVAHLSHCLPETCIIWQMNKSLFSSLQINSSRDRESRSSSGSPVKATVSCCCECGKTTALALRYPGRDLRMARNLPHVIVFLRPTPPTSKSQHGEKKEKFLMQCEQASLLRSKKVMIG</sequence>
<evidence type="ECO:0000313" key="2">
    <source>
        <dbReference type="Proteomes" id="UP001054945"/>
    </source>
</evidence>
<accession>A0AAV4SR25</accession>
<dbReference type="AlphaFoldDB" id="A0AAV4SR25"/>
<evidence type="ECO:0000313" key="1">
    <source>
        <dbReference type="EMBL" id="GIY34907.1"/>
    </source>
</evidence>
<protein>
    <submittedName>
        <fullName evidence="1">Uncharacterized protein</fullName>
    </submittedName>
</protein>
<reference evidence="1 2" key="1">
    <citation type="submission" date="2021-06" db="EMBL/GenBank/DDBJ databases">
        <title>Caerostris extrusa draft genome.</title>
        <authorList>
            <person name="Kono N."/>
            <person name="Arakawa K."/>
        </authorList>
    </citation>
    <scope>NUCLEOTIDE SEQUENCE [LARGE SCALE GENOMIC DNA]</scope>
</reference>
<proteinExistence type="predicted"/>
<dbReference type="Proteomes" id="UP001054945">
    <property type="component" value="Unassembled WGS sequence"/>
</dbReference>
<comment type="caution">
    <text evidence="1">The sequence shown here is derived from an EMBL/GenBank/DDBJ whole genome shotgun (WGS) entry which is preliminary data.</text>
</comment>
<gene>
    <name evidence="1" type="ORF">CEXT_35001</name>
</gene>
<organism evidence="1 2">
    <name type="scientific">Caerostris extrusa</name>
    <name type="common">Bark spider</name>
    <name type="synonym">Caerostris bankana</name>
    <dbReference type="NCBI Taxonomy" id="172846"/>
    <lineage>
        <taxon>Eukaryota</taxon>
        <taxon>Metazoa</taxon>
        <taxon>Ecdysozoa</taxon>
        <taxon>Arthropoda</taxon>
        <taxon>Chelicerata</taxon>
        <taxon>Arachnida</taxon>
        <taxon>Araneae</taxon>
        <taxon>Araneomorphae</taxon>
        <taxon>Entelegynae</taxon>
        <taxon>Araneoidea</taxon>
        <taxon>Araneidae</taxon>
        <taxon>Caerostris</taxon>
    </lineage>
</organism>
<keyword evidence="2" id="KW-1185">Reference proteome</keyword>